<dbReference type="InterPro" id="IPR005761">
    <property type="entry name" value="UDP-N-AcMur-Glu-dNH2Pim_ligase"/>
</dbReference>
<dbReference type="OrthoDB" id="9800958at2"/>
<keyword evidence="7 12" id="KW-0436">Ligase</keyword>
<feature type="binding site" evidence="7">
    <location>
        <begin position="410"/>
        <end position="413"/>
    </location>
    <ligand>
        <name>meso-2,6-diaminopimelate</name>
        <dbReference type="ChEBI" id="CHEBI:57791"/>
    </ligand>
</feature>
<proteinExistence type="inferred from homology"/>
<dbReference type="SUPFAM" id="SSF53244">
    <property type="entry name" value="MurD-like peptide ligases, peptide-binding domain"/>
    <property type="match status" value="1"/>
</dbReference>
<comment type="function">
    <text evidence="7">Catalyzes the addition of meso-diaminopimelic acid to the nucleotide precursor UDP-N-acetylmuramoyl-L-alanyl-D-glutamate (UMAG) in the biosynthesis of bacterial cell-wall peptidoglycan.</text>
</comment>
<dbReference type="UniPathway" id="UPA00219"/>
<feature type="binding site" evidence="7">
    <location>
        <position position="183"/>
    </location>
    <ligand>
        <name>UDP-N-acetyl-alpha-D-muramoyl-L-alanyl-D-glutamate</name>
        <dbReference type="ChEBI" id="CHEBI:83900"/>
    </ligand>
</feature>
<feature type="binding site" evidence="7">
    <location>
        <begin position="114"/>
        <end position="120"/>
    </location>
    <ligand>
        <name>ATP</name>
        <dbReference type="ChEBI" id="CHEBI:30616"/>
    </ligand>
</feature>
<feature type="modified residue" description="N6-carboxylysine" evidence="7">
    <location>
        <position position="223"/>
    </location>
</feature>
<evidence type="ECO:0000259" key="10">
    <source>
        <dbReference type="Pfam" id="PF02875"/>
    </source>
</evidence>
<dbReference type="Gene3D" id="3.40.1390.10">
    <property type="entry name" value="MurE/MurF, N-terminal domain"/>
    <property type="match status" value="1"/>
</dbReference>
<comment type="subcellular location">
    <subcellularLocation>
        <location evidence="7 8">Cytoplasm</location>
    </subcellularLocation>
</comment>
<keyword evidence="7" id="KW-0067">ATP-binding</keyword>
<evidence type="ECO:0000259" key="9">
    <source>
        <dbReference type="Pfam" id="PF01225"/>
    </source>
</evidence>
<dbReference type="InterPro" id="IPR000713">
    <property type="entry name" value="Mur_ligase_N"/>
</dbReference>
<sequence>MFSRLSPLPDWNPADLDQLGVAVKRVESDSRRIVPGDVFLAFGGAFADGRQFIPMAIANGAVAVLWDPADGFAWKDEWQVPNLALPDLRLYAGIIASHVAQDPSKSMRVIGITGTNGKTSLSHWLAQAFSLLGQKAALIGTVGNGIYGELTETTHTTPDPVTIQHKLAEYRRQGAHVVTMEVSSHGLDQVRVNGVQFHTALFTNLTRDHLDYHGTMEAYGAAKERLFHWQGLQNAIVNVDDDFGRAMVGRLDRQQVRVITYGLEQGDVRPLSLSNSLDGLQMRVTTPWGEVDIRSGLLGRFNAANLLASLATLCAGGVDLTIAAQALGKIQPARGRMQCIGGAHEPLVVVDYAHTPDALDKALSTLAEIRPSGSRLFCVFGCGGDRDNGKRPIMGGIAESLADVTVLTSDNPRSEDPMAIINQVLAGMKQPGHVESDREQAIHWAVEQARAGDIILIAGKGHEEYQDINGVKRPFSDFRVAEEALTEWGKTHDDAI</sequence>
<comment type="similarity">
    <text evidence="1 7">Belongs to the MurCDEF family. MurE subfamily.</text>
</comment>
<feature type="domain" description="Mur ligase C-terminal" evidence="10">
    <location>
        <begin position="335"/>
        <end position="461"/>
    </location>
</feature>
<evidence type="ECO:0000256" key="7">
    <source>
        <dbReference type="HAMAP-Rule" id="MF_00208"/>
    </source>
</evidence>
<dbReference type="GO" id="GO:0009252">
    <property type="term" value="P:peptidoglycan biosynthetic process"/>
    <property type="evidence" value="ECO:0007669"/>
    <property type="project" value="UniProtKB-UniRule"/>
</dbReference>
<keyword evidence="13" id="KW-1185">Reference proteome</keyword>
<dbReference type="PANTHER" id="PTHR23135">
    <property type="entry name" value="MUR LIGASE FAMILY MEMBER"/>
    <property type="match status" value="1"/>
</dbReference>
<gene>
    <name evidence="7" type="primary">murE</name>
    <name evidence="12" type="ORF">DFP86_111143</name>
</gene>
<dbReference type="NCBIfam" id="TIGR01085">
    <property type="entry name" value="murE"/>
    <property type="match status" value="1"/>
</dbReference>
<dbReference type="GO" id="GO:0000287">
    <property type="term" value="F:magnesium ion binding"/>
    <property type="evidence" value="ECO:0007669"/>
    <property type="project" value="UniProtKB-UniRule"/>
</dbReference>
<dbReference type="InterPro" id="IPR004101">
    <property type="entry name" value="Mur_ligase_C"/>
</dbReference>
<feature type="domain" description="Mur ligase N-terminal catalytic" evidence="9">
    <location>
        <begin position="24"/>
        <end position="89"/>
    </location>
</feature>
<dbReference type="InterPro" id="IPR013221">
    <property type="entry name" value="Mur_ligase_cen"/>
</dbReference>
<keyword evidence="5 7" id="KW-0131">Cell cycle</keyword>
<dbReference type="InterPro" id="IPR036565">
    <property type="entry name" value="Mur-like_cat_sf"/>
</dbReference>
<evidence type="ECO:0000313" key="12">
    <source>
        <dbReference type="EMBL" id="TDR76560.1"/>
    </source>
</evidence>
<dbReference type="NCBIfam" id="NF001126">
    <property type="entry name" value="PRK00139.1-4"/>
    <property type="match status" value="1"/>
</dbReference>
<dbReference type="Gene3D" id="3.40.1190.10">
    <property type="entry name" value="Mur-like, catalytic domain"/>
    <property type="match status" value="1"/>
</dbReference>
<feature type="binding site" evidence="7">
    <location>
        <position position="386"/>
    </location>
    <ligand>
        <name>meso-2,6-diaminopimelate</name>
        <dbReference type="ChEBI" id="CHEBI:57791"/>
    </ligand>
</feature>
<dbReference type="HAMAP" id="MF_00208">
    <property type="entry name" value="MurE"/>
    <property type="match status" value="1"/>
</dbReference>
<dbReference type="PANTHER" id="PTHR23135:SF4">
    <property type="entry name" value="UDP-N-ACETYLMURAMOYL-L-ALANYL-D-GLUTAMATE--2,6-DIAMINOPIMELATE LIGASE MURE HOMOLOG, CHLOROPLASTIC"/>
    <property type="match status" value="1"/>
</dbReference>
<feature type="binding site" evidence="7">
    <location>
        <position position="191"/>
    </location>
    <ligand>
        <name>UDP-N-acetyl-alpha-D-muramoyl-L-alanyl-D-glutamate</name>
        <dbReference type="ChEBI" id="CHEBI:83900"/>
    </ligand>
</feature>
<dbReference type="GO" id="GO:0008360">
    <property type="term" value="P:regulation of cell shape"/>
    <property type="evidence" value="ECO:0007669"/>
    <property type="project" value="UniProtKB-KW"/>
</dbReference>
<comment type="caution">
    <text evidence="12">The sequence shown here is derived from an EMBL/GenBank/DDBJ whole genome shotgun (WGS) entry which is preliminary data.</text>
</comment>
<evidence type="ECO:0000259" key="11">
    <source>
        <dbReference type="Pfam" id="PF08245"/>
    </source>
</evidence>
<name>A0A4R7B3G2_9NEIS</name>
<evidence type="ECO:0000256" key="3">
    <source>
        <dbReference type="ARBA" id="ARBA00022960"/>
    </source>
</evidence>
<reference evidence="12 13" key="1">
    <citation type="submission" date="2019-03" db="EMBL/GenBank/DDBJ databases">
        <title>Genomic Encyclopedia of Type Strains, Phase III (KMG-III): the genomes of soil and plant-associated and newly described type strains.</title>
        <authorList>
            <person name="Whitman W."/>
        </authorList>
    </citation>
    <scope>NUCLEOTIDE SEQUENCE [LARGE SCALE GENOMIC DNA]</scope>
    <source>
        <strain evidence="12 13">CECT 8976</strain>
    </source>
</reference>
<comment type="PTM">
    <text evidence="7">Carboxylation is probably crucial for Mg(2+) binding and, consequently, for the gamma-phosphate positioning of ATP.</text>
</comment>
<dbReference type="GO" id="GO:0005524">
    <property type="term" value="F:ATP binding"/>
    <property type="evidence" value="ECO:0007669"/>
    <property type="project" value="UniProtKB-UniRule"/>
</dbReference>
<dbReference type="GO" id="GO:0008765">
    <property type="term" value="F:UDP-N-acetylmuramoylalanyl-D-glutamate-2,6-diaminopimelate ligase activity"/>
    <property type="evidence" value="ECO:0007669"/>
    <property type="project" value="UniProtKB-UniRule"/>
</dbReference>
<evidence type="ECO:0000256" key="4">
    <source>
        <dbReference type="ARBA" id="ARBA00022984"/>
    </source>
</evidence>
<evidence type="ECO:0000313" key="13">
    <source>
        <dbReference type="Proteomes" id="UP000295611"/>
    </source>
</evidence>
<dbReference type="GO" id="GO:0071555">
    <property type="term" value="P:cell wall organization"/>
    <property type="evidence" value="ECO:0007669"/>
    <property type="project" value="UniProtKB-KW"/>
</dbReference>
<evidence type="ECO:0000256" key="2">
    <source>
        <dbReference type="ARBA" id="ARBA00022618"/>
    </source>
</evidence>
<feature type="binding site" evidence="7">
    <location>
        <position position="459"/>
    </location>
    <ligand>
        <name>meso-2,6-diaminopimelate</name>
        <dbReference type="ChEBI" id="CHEBI:57791"/>
    </ligand>
</feature>
<feature type="binding site" evidence="7">
    <location>
        <position position="189"/>
    </location>
    <ligand>
        <name>UDP-N-acetyl-alpha-D-muramoyl-L-alanyl-D-glutamate</name>
        <dbReference type="ChEBI" id="CHEBI:83900"/>
    </ligand>
</feature>
<feature type="domain" description="Mur ligase central" evidence="11">
    <location>
        <begin position="112"/>
        <end position="312"/>
    </location>
</feature>
<feature type="binding site" evidence="7">
    <location>
        <position position="30"/>
    </location>
    <ligand>
        <name>UDP-N-acetyl-alpha-D-muramoyl-L-alanyl-D-glutamate</name>
        <dbReference type="ChEBI" id="CHEBI:83900"/>
    </ligand>
</feature>
<keyword evidence="7" id="KW-0460">Magnesium</keyword>
<comment type="caution">
    <text evidence="7">Lacks conserved residue(s) required for the propagation of feature annotation.</text>
</comment>
<comment type="cofactor">
    <cofactor evidence="7">
        <name>Mg(2+)</name>
        <dbReference type="ChEBI" id="CHEBI:18420"/>
    </cofactor>
</comment>
<keyword evidence="4 7" id="KW-0573">Peptidoglycan synthesis</keyword>
<keyword evidence="7" id="KW-0547">Nucleotide-binding</keyword>
<dbReference type="InterPro" id="IPR036615">
    <property type="entry name" value="Mur_ligase_C_dom_sf"/>
</dbReference>
<dbReference type="Pfam" id="PF08245">
    <property type="entry name" value="Mur_ligase_M"/>
    <property type="match status" value="1"/>
</dbReference>
<organism evidence="12 13">
    <name type="scientific">Paludibacterium purpuratum</name>
    <dbReference type="NCBI Taxonomy" id="1144873"/>
    <lineage>
        <taxon>Bacteria</taxon>
        <taxon>Pseudomonadati</taxon>
        <taxon>Pseudomonadota</taxon>
        <taxon>Betaproteobacteria</taxon>
        <taxon>Neisseriales</taxon>
        <taxon>Chromobacteriaceae</taxon>
        <taxon>Paludibacterium</taxon>
    </lineage>
</organism>
<keyword evidence="6 7" id="KW-0961">Cell wall biogenesis/degradation</keyword>
<protein>
    <recommendedName>
        <fullName evidence="7">UDP-N-acetylmuramoyl-L-alanyl-D-glutamate--2,6-diaminopimelate ligase</fullName>
        <ecNumber evidence="7">6.3.2.13</ecNumber>
    </recommendedName>
    <alternativeName>
        <fullName evidence="7">Meso-A2pm-adding enzyme</fullName>
    </alternativeName>
    <alternativeName>
        <fullName evidence="7">Meso-diaminopimelate-adding enzyme</fullName>
    </alternativeName>
    <alternativeName>
        <fullName evidence="7">UDP-MurNAc-L-Ala-D-Glu:meso-diaminopimelate ligase</fullName>
    </alternativeName>
    <alternativeName>
        <fullName evidence="7">UDP-MurNAc-tripeptide synthetase</fullName>
    </alternativeName>
    <alternativeName>
        <fullName evidence="7">UDP-N-acetylmuramyl-tripeptide synthetase</fullName>
    </alternativeName>
</protein>
<feature type="binding site" evidence="7">
    <location>
        <begin position="156"/>
        <end position="157"/>
    </location>
    <ligand>
        <name>UDP-N-acetyl-alpha-D-muramoyl-L-alanyl-D-glutamate</name>
        <dbReference type="ChEBI" id="CHEBI:83900"/>
    </ligand>
</feature>
<dbReference type="AlphaFoldDB" id="A0A4R7B3G2"/>
<keyword evidence="7" id="KW-0963">Cytoplasm</keyword>
<keyword evidence="2 7" id="KW-0132">Cell division</keyword>
<dbReference type="Pfam" id="PF02875">
    <property type="entry name" value="Mur_ligase_C"/>
    <property type="match status" value="1"/>
</dbReference>
<feature type="short sequence motif" description="Meso-diaminopimelate recognition motif" evidence="7">
    <location>
        <begin position="410"/>
        <end position="413"/>
    </location>
</feature>
<keyword evidence="3 7" id="KW-0133">Cell shape</keyword>
<dbReference type="EMBL" id="SNZP01000011">
    <property type="protein sequence ID" value="TDR76560.1"/>
    <property type="molecule type" value="Genomic_DNA"/>
</dbReference>
<dbReference type="Gene3D" id="3.90.190.20">
    <property type="entry name" value="Mur ligase, C-terminal domain"/>
    <property type="match status" value="1"/>
</dbReference>
<evidence type="ECO:0000256" key="1">
    <source>
        <dbReference type="ARBA" id="ARBA00005898"/>
    </source>
</evidence>
<accession>A0A4R7B3G2</accession>
<evidence type="ECO:0000256" key="5">
    <source>
        <dbReference type="ARBA" id="ARBA00023306"/>
    </source>
</evidence>
<dbReference type="GO" id="GO:0051301">
    <property type="term" value="P:cell division"/>
    <property type="evidence" value="ECO:0007669"/>
    <property type="project" value="UniProtKB-KW"/>
</dbReference>
<comment type="pathway">
    <text evidence="7 8">Cell wall biogenesis; peptidoglycan biosynthesis.</text>
</comment>
<evidence type="ECO:0000256" key="6">
    <source>
        <dbReference type="ARBA" id="ARBA00023316"/>
    </source>
</evidence>
<dbReference type="SUPFAM" id="SSF53623">
    <property type="entry name" value="MurD-like peptide ligases, catalytic domain"/>
    <property type="match status" value="1"/>
</dbReference>
<evidence type="ECO:0000256" key="8">
    <source>
        <dbReference type="RuleBase" id="RU004135"/>
    </source>
</evidence>
<dbReference type="EC" id="6.3.2.13" evidence="7"/>
<dbReference type="RefSeq" id="WP_133682322.1">
    <property type="nucleotide sequence ID" value="NZ_SNZP01000011.1"/>
</dbReference>
<dbReference type="InterPro" id="IPR035911">
    <property type="entry name" value="MurE/MurF_N"/>
</dbReference>
<dbReference type="GO" id="GO:0005737">
    <property type="term" value="C:cytoplasm"/>
    <property type="evidence" value="ECO:0007669"/>
    <property type="project" value="UniProtKB-SubCell"/>
</dbReference>
<feature type="binding site" evidence="7">
    <location>
        <position position="463"/>
    </location>
    <ligand>
        <name>meso-2,6-diaminopimelate</name>
        <dbReference type="ChEBI" id="CHEBI:57791"/>
    </ligand>
</feature>
<comment type="catalytic activity">
    <reaction evidence="7">
        <text>UDP-N-acetyl-alpha-D-muramoyl-L-alanyl-D-glutamate + meso-2,6-diaminopimelate + ATP = UDP-N-acetyl-alpha-D-muramoyl-L-alanyl-gamma-D-glutamyl-meso-2,6-diaminopimelate + ADP + phosphate + H(+)</text>
        <dbReference type="Rhea" id="RHEA:23676"/>
        <dbReference type="ChEBI" id="CHEBI:15378"/>
        <dbReference type="ChEBI" id="CHEBI:30616"/>
        <dbReference type="ChEBI" id="CHEBI:43474"/>
        <dbReference type="ChEBI" id="CHEBI:57791"/>
        <dbReference type="ChEBI" id="CHEBI:83900"/>
        <dbReference type="ChEBI" id="CHEBI:83905"/>
        <dbReference type="ChEBI" id="CHEBI:456216"/>
        <dbReference type="EC" id="6.3.2.13"/>
    </reaction>
</comment>
<dbReference type="Pfam" id="PF01225">
    <property type="entry name" value="Mur_ligase"/>
    <property type="match status" value="1"/>
</dbReference>
<dbReference type="SUPFAM" id="SSF63418">
    <property type="entry name" value="MurE/MurF N-terminal domain"/>
    <property type="match status" value="1"/>
</dbReference>
<dbReference type="NCBIfam" id="NF001124">
    <property type="entry name" value="PRK00139.1-2"/>
    <property type="match status" value="1"/>
</dbReference>
<dbReference type="Proteomes" id="UP000295611">
    <property type="component" value="Unassembled WGS sequence"/>
</dbReference>